<evidence type="ECO:0000313" key="3">
    <source>
        <dbReference type="EMBL" id="GAA6169508.1"/>
    </source>
</evidence>
<proteinExistence type="inferred from homology"/>
<feature type="domain" description="Pseudouridine synthase RsuA/RluA-like" evidence="2">
    <location>
        <begin position="10"/>
        <end position="153"/>
    </location>
</feature>
<gene>
    <name evidence="3" type="ORF">NBRC116591_33190</name>
</gene>
<dbReference type="Pfam" id="PF00849">
    <property type="entry name" value="PseudoU_synth_2"/>
    <property type="match status" value="1"/>
</dbReference>
<dbReference type="SUPFAM" id="SSF55120">
    <property type="entry name" value="Pseudouridine synthase"/>
    <property type="match status" value="1"/>
</dbReference>
<comment type="caution">
    <text evidence="3">The sequence shown here is derived from an EMBL/GenBank/DDBJ whole genome shotgun (WGS) entry which is preliminary data.</text>
</comment>
<accession>A0ABQ0AD90</accession>
<dbReference type="InterPro" id="IPR006224">
    <property type="entry name" value="PsdUridine_synth_RluA-like_CS"/>
</dbReference>
<dbReference type="InterPro" id="IPR050188">
    <property type="entry name" value="RluA_PseudoU_synthase"/>
</dbReference>
<dbReference type="CDD" id="cd02869">
    <property type="entry name" value="PseudoU_synth_RluA_like"/>
    <property type="match status" value="1"/>
</dbReference>
<dbReference type="PROSITE" id="PS01129">
    <property type="entry name" value="PSI_RLU"/>
    <property type="match status" value="1"/>
</dbReference>
<dbReference type="InterPro" id="IPR020103">
    <property type="entry name" value="PsdUridine_synth_cat_dom_sf"/>
</dbReference>
<comment type="similarity">
    <text evidence="1">Belongs to the pseudouridine synthase RluA family.</text>
</comment>
<protein>
    <submittedName>
        <fullName evidence="3">TIGR01621 family pseudouridine synthase</fullName>
    </submittedName>
</protein>
<organism evidence="3 4">
    <name type="scientific">Sessilibacter corallicola</name>
    <dbReference type="NCBI Taxonomy" id="2904075"/>
    <lineage>
        <taxon>Bacteria</taxon>
        <taxon>Pseudomonadati</taxon>
        <taxon>Pseudomonadota</taxon>
        <taxon>Gammaproteobacteria</taxon>
        <taxon>Cellvibrionales</taxon>
        <taxon>Cellvibrionaceae</taxon>
        <taxon>Sessilibacter</taxon>
    </lineage>
</organism>
<keyword evidence="4" id="KW-1185">Reference proteome</keyword>
<dbReference type="PANTHER" id="PTHR21600">
    <property type="entry name" value="MITOCHONDRIAL RNA PSEUDOURIDINE SYNTHASE"/>
    <property type="match status" value="1"/>
</dbReference>
<name>A0ABQ0AD90_9GAMM</name>
<dbReference type="Gene3D" id="3.30.2350.10">
    <property type="entry name" value="Pseudouridine synthase"/>
    <property type="match status" value="1"/>
</dbReference>
<dbReference type="NCBIfam" id="TIGR01621">
    <property type="entry name" value="RluA-like"/>
    <property type="match status" value="1"/>
</dbReference>
<dbReference type="EMBL" id="BAABWN010000012">
    <property type="protein sequence ID" value="GAA6169508.1"/>
    <property type="molecule type" value="Genomic_DNA"/>
</dbReference>
<evidence type="ECO:0000313" key="4">
    <source>
        <dbReference type="Proteomes" id="UP001465153"/>
    </source>
</evidence>
<dbReference type="InterPro" id="IPR006508">
    <property type="entry name" value="PsdUridine_synth_RluA-like"/>
</dbReference>
<dbReference type="RefSeq" id="WP_353304017.1">
    <property type="nucleotide sequence ID" value="NZ_BAABWN010000012.1"/>
</dbReference>
<dbReference type="Proteomes" id="UP001465153">
    <property type="component" value="Unassembled WGS sequence"/>
</dbReference>
<reference evidence="3 4" key="1">
    <citation type="submission" date="2024-04" db="EMBL/GenBank/DDBJ databases">
        <title>Draft genome sequence of Sessilibacter corallicola NBRC 116591.</title>
        <authorList>
            <person name="Miyakawa T."/>
            <person name="Kusuya Y."/>
            <person name="Miura T."/>
        </authorList>
    </citation>
    <scope>NUCLEOTIDE SEQUENCE [LARGE SCALE GENOMIC DNA]</scope>
    <source>
        <strain evidence="3 4">KU-00831-HH</strain>
    </source>
</reference>
<dbReference type="InterPro" id="IPR006145">
    <property type="entry name" value="PsdUridine_synth_RsuA/RluA"/>
</dbReference>
<evidence type="ECO:0000259" key="2">
    <source>
        <dbReference type="Pfam" id="PF00849"/>
    </source>
</evidence>
<dbReference type="PANTHER" id="PTHR21600:SF87">
    <property type="entry name" value="RNA PSEUDOURIDYLATE SYNTHASE DOMAIN-CONTAINING PROTEIN 1"/>
    <property type="match status" value="1"/>
</dbReference>
<evidence type="ECO:0000256" key="1">
    <source>
        <dbReference type="ARBA" id="ARBA00010876"/>
    </source>
</evidence>
<sequence>MISVIFENDDFIVVSKPENEDFHDADEQLGFFNRVKEALALDELYPIHRLDKVTSGLLLMAKTLTACQALNLGFENRTTRKLYLAVATGKPKKKQGLIKGDMERSRRGSWRLLRTTQNPAITRFLSSGLGEGTRAYLLSPKTGKTHQLRVAMKSIGAPILGDSLYAGDAADRVYLHAFALQLTFNNTPYVFSCLPTTGKYFQHLLEHEWLAPLLLPETDFGSQADSSPEICHKQYLEELFERLS</sequence>